<keyword evidence="5" id="KW-1185">Reference proteome</keyword>
<evidence type="ECO:0000313" key="4">
    <source>
        <dbReference type="EMBL" id="MFD2417965.1"/>
    </source>
</evidence>
<protein>
    <submittedName>
        <fullName evidence="4">Uncharacterized protein</fullName>
    </submittedName>
</protein>
<feature type="region of interest" description="Disordered" evidence="1">
    <location>
        <begin position="156"/>
        <end position="221"/>
    </location>
</feature>
<keyword evidence="2" id="KW-0812">Transmembrane</keyword>
<feature type="chain" id="PRO_5046519467" evidence="3">
    <location>
        <begin position="23"/>
        <end position="254"/>
    </location>
</feature>
<dbReference type="EMBL" id="JBHUKR010000007">
    <property type="protein sequence ID" value="MFD2417965.1"/>
    <property type="molecule type" value="Genomic_DNA"/>
</dbReference>
<comment type="caution">
    <text evidence="4">The sequence shown here is derived from an EMBL/GenBank/DDBJ whole genome shotgun (WGS) entry which is preliminary data.</text>
</comment>
<keyword evidence="2" id="KW-1133">Transmembrane helix</keyword>
<keyword evidence="2" id="KW-0472">Membrane</keyword>
<gene>
    <name evidence="4" type="ORF">ACFSXZ_16690</name>
</gene>
<feature type="signal peptide" evidence="3">
    <location>
        <begin position="1"/>
        <end position="22"/>
    </location>
</feature>
<evidence type="ECO:0000313" key="5">
    <source>
        <dbReference type="Proteomes" id="UP001597417"/>
    </source>
</evidence>
<evidence type="ECO:0000256" key="2">
    <source>
        <dbReference type="SAM" id="Phobius"/>
    </source>
</evidence>
<accession>A0ABW5FTL1</accession>
<reference evidence="5" key="1">
    <citation type="journal article" date="2019" name="Int. J. Syst. Evol. Microbiol.">
        <title>The Global Catalogue of Microorganisms (GCM) 10K type strain sequencing project: providing services to taxonomists for standard genome sequencing and annotation.</title>
        <authorList>
            <consortium name="The Broad Institute Genomics Platform"/>
            <consortium name="The Broad Institute Genome Sequencing Center for Infectious Disease"/>
            <person name="Wu L."/>
            <person name="Ma J."/>
        </authorList>
    </citation>
    <scope>NUCLEOTIDE SEQUENCE [LARGE SCALE GENOMIC DNA]</scope>
    <source>
        <strain evidence="5">CGMCC 4.7645</strain>
    </source>
</reference>
<dbReference type="Proteomes" id="UP001597417">
    <property type="component" value="Unassembled WGS sequence"/>
</dbReference>
<name>A0ABW5FTL1_9PSEU</name>
<feature type="transmembrane region" description="Helical" evidence="2">
    <location>
        <begin position="228"/>
        <end position="249"/>
    </location>
</feature>
<sequence length="254" mass="25185">MVTTAALAAMFTCGLFTGSASASTVLAQGCTGSVVGNMGDQVAVQGKDVSELVRSAAADEEALLGLNGVSPDELAKEVTAEGAMTVTRVPSVQSAPISGEAVALAVTRALRNANGLGWDQTTRGKTLEAIGEEIAGNCGLTVFAANFSSVAAAPAAPAQPTAVPGTSTEPAPSRDYGNIPATGHNGAAQPGQYPPAPESAAPAGSADVQNAGNASELDRQPPANPLRLPVVLAGIAFAGASVALVRAWVLRKVS</sequence>
<dbReference type="RefSeq" id="WP_378265940.1">
    <property type="nucleotide sequence ID" value="NZ_JBHUKR010000007.1"/>
</dbReference>
<organism evidence="4 5">
    <name type="scientific">Amycolatopsis pigmentata</name>
    <dbReference type="NCBI Taxonomy" id="450801"/>
    <lineage>
        <taxon>Bacteria</taxon>
        <taxon>Bacillati</taxon>
        <taxon>Actinomycetota</taxon>
        <taxon>Actinomycetes</taxon>
        <taxon>Pseudonocardiales</taxon>
        <taxon>Pseudonocardiaceae</taxon>
        <taxon>Amycolatopsis</taxon>
    </lineage>
</organism>
<evidence type="ECO:0000256" key="1">
    <source>
        <dbReference type="SAM" id="MobiDB-lite"/>
    </source>
</evidence>
<proteinExistence type="predicted"/>
<keyword evidence="3" id="KW-0732">Signal</keyword>
<evidence type="ECO:0000256" key="3">
    <source>
        <dbReference type="SAM" id="SignalP"/>
    </source>
</evidence>